<dbReference type="Proteomes" id="UP000762676">
    <property type="component" value="Unassembled WGS sequence"/>
</dbReference>
<keyword evidence="8" id="KW-0675">Receptor</keyword>
<dbReference type="PANTHER" id="PTHR19134">
    <property type="entry name" value="RECEPTOR-TYPE TYROSINE-PROTEIN PHOSPHATASE"/>
    <property type="match status" value="1"/>
</dbReference>
<dbReference type="PANTHER" id="PTHR19134:SF562">
    <property type="entry name" value="PROTEIN-TYROSINE-PHOSPHATASE"/>
    <property type="match status" value="1"/>
</dbReference>
<dbReference type="PROSITE" id="PS50055">
    <property type="entry name" value="TYR_PHOSPHATASE_PTP"/>
    <property type="match status" value="1"/>
</dbReference>
<evidence type="ECO:0000313" key="9">
    <source>
        <dbReference type="Proteomes" id="UP000762676"/>
    </source>
</evidence>
<dbReference type="Gene3D" id="3.90.190.10">
    <property type="entry name" value="Protein tyrosine phosphatase superfamily"/>
    <property type="match status" value="1"/>
</dbReference>
<evidence type="ECO:0000256" key="2">
    <source>
        <dbReference type="ARBA" id="ARBA00013064"/>
    </source>
</evidence>
<name>A0AAV4IWD0_9GAST</name>
<dbReference type="InterPro" id="IPR050348">
    <property type="entry name" value="Protein-Tyr_Phosphatase"/>
</dbReference>
<keyword evidence="6" id="KW-0732">Signal</keyword>
<dbReference type="EC" id="3.1.3.48" evidence="2"/>
<dbReference type="EMBL" id="BMAT01013531">
    <property type="protein sequence ID" value="GFS14764.1"/>
    <property type="molecule type" value="Genomic_DNA"/>
</dbReference>
<keyword evidence="4" id="KW-0904">Protein phosphatase</keyword>
<proteinExistence type="inferred from homology"/>
<evidence type="ECO:0000313" key="8">
    <source>
        <dbReference type="EMBL" id="GFS14764.1"/>
    </source>
</evidence>
<keyword evidence="3" id="KW-0378">Hydrolase</keyword>
<accession>A0AAV4IWD0</accession>
<dbReference type="AlphaFoldDB" id="A0AAV4IWD0"/>
<evidence type="ECO:0000256" key="1">
    <source>
        <dbReference type="ARBA" id="ARBA00009580"/>
    </source>
</evidence>
<sequence length="391" mass="42549">MYSASVILTLSLTLTAGQLRDTAPCEAGWHGAGCLSRCSSNCALSSYVCDHINGTCVGCIPGKFGSDCSRSCSVYCGGPDDACDRETGHCDDGCDIGHWGRKCRNRCNENCGGPDNDCVRNNGQCYSCDPGWYGKFCKESCSSHCAGLDNACDRSSGACDEGCDPGYKDHNCINTKASSFASFTFFVCLFGRAATLARFDPTFHVLFSVQVLLSHQRKDQAREENAVDLSDLPGRSSNADTSSYADKIKTKTNTSKRVKLSRTLSLKRASGYDIESQESDDAGVARRSQIHSVYANTAVSVENLKTYILQHSNDSHFQDEYALVPMTNGSPQTFGALPENVPKNRYTNIIPYDTSRVQLKIIAGNKNSDYINASYMKGHKSYRAFIASQGK</sequence>
<organism evidence="8 9">
    <name type="scientific">Elysia marginata</name>
    <dbReference type="NCBI Taxonomy" id="1093978"/>
    <lineage>
        <taxon>Eukaryota</taxon>
        <taxon>Metazoa</taxon>
        <taxon>Spiralia</taxon>
        <taxon>Lophotrochozoa</taxon>
        <taxon>Mollusca</taxon>
        <taxon>Gastropoda</taxon>
        <taxon>Heterobranchia</taxon>
        <taxon>Euthyneura</taxon>
        <taxon>Panpulmonata</taxon>
        <taxon>Sacoglossa</taxon>
        <taxon>Placobranchoidea</taxon>
        <taxon>Plakobranchidae</taxon>
        <taxon>Elysia</taxon>
    </lineage>
</organism>
<evidence type="ECO:0000256" key="4">
    <source>
        <dbReference type="ARBA" id="ARBA00022912"/>
    </source>
</evidence>
<feature type="chain" id="PRO_5043763957" description="protein-tyrosine-phosphatase" evidence="6">
    <location>
        <begin position="18"/>
        <end position="391"/>
    </location>
</feature>
<reference evidence="8 9" key="1">
    <citation type="journal article" date="2021" name="Elife">
        <title>Chloroplast acquisition without the gene transfer in kleptoplastic sea slugs, Plakobranchus ocellatus.</title>
        <authorList>
            <person name="Maeda T."/>
            <person name="Takahashi S."/>
            <person name="Yoshida T."/>
            <person name="Shimamura S."/>
            <person name="Takaki Y."/>
            <person name="Nagai Y."/>
            <person name="Toyoda A."/>
            <person name="Suzuki Y."/>
            <person name="Arimoto A."/>
            <person name="Ishii H."/>
            <person name="Satoh N."/>
            <person name="Nishiyama T."/>
            <person name="Hasebe M."/>
            <person name="Maruyama T."/>
            <person name="Minagawa J."/>
            <person name="Obokata J."/>
            <person name="Shigenobu S."/>
        </authorList>
    </citation>
    <scope>NUCLEOTIDE SEQUENCE [LARGE SCALE GENOMIC DNA]</scope>
</reference>
<protein>
    <recommendedName>
        <fullName evidence="2">protein-tyrosine-phosphatase</fullName>
        <ecNumber evidence="2">3.1.3.48</ecNumber>
    </recommendedName>
</protein>
<evidence type="ECO:0000259" key="7">
    <source>
        <dbReference type="PROSITE" id="PS50055"/>
    </source>
</evidence>
<dbReference type="InterPro" id="IPR000242">
    <property type="entry name" value="PTP_cat"/>
</dbReference>
<dbReference type="InterPro" id="IPR029021">
    <property type="entry name" value="Prot-tyrosine_phosphatase-like"/>
</dbReference>
<comment type="caution">
    <text evidence="8">The sequence shown here is derived from an EMBL/GenBank/DDBJ whole genome shotgun (WGS) entry which is preliminary data.</text>
</comment>
<comment type="similarity">
    <text evidence="1">Belongs to the protein-tyrosine phosphatase family.</text>
</comment>
<feature type="compositionally biased region" description="Polar residues" evidence="5">
    <location>
        <begin position="235"/>
        <end position="244"/>
    </location>
</feature>
<gene>
    <name evidence="8" type="ORF">ElyMa_006754400</name>
</gene>
<evidence type="ECO:0000256" key="5">
    <source>
        <dbReference type="SAM" id="MobiDB-lite"/>
    </source>
</evidence>
<evidence type="ECO:0000256" key="6">
    <source>
        <dbReference type="SAM" id="SignalP"/>
    </source>
</evidence>
<feature type="region of interest" description="Disordered" evidence="5">
    <location>
        <begin position="223"/>
        <end position="248"/>
    </location>
</feature>
<keyword evidence="9" id="KW-1185">Reference proteome</keyword>
<feature type="domain" description="Tyrosine-protein phosphatase" evidence="7">
    <location>
        <begin position="317"/>
        <end position="391"/>
    </location>
</feature>
<dbReference type="GO" id="GO:0004725">
    <property type="term" value="F:protein tyrosine phosphatase activity"/>
    <property type="evidence" value="ECO:0007669"/>
    <property type="project" value="UniProtKB-EC"/>
</dbReference>
<evidence type="ECO:0000256" key="3">
    <source>
        <dbReference type="ARBA" id="ARBA00022801"/>
    </source>
</evidence>
<dbReference type="Pfam" id="PF00102">
    <property type="entry name" value="Y_phosphatase"/>
    <property type="match status" value="1"/>
</dbReference>
<feature type="signal peptide" evidence="6">
    <location>
        <begin position="1"/>
        <end position="17"/>
    </location>
</feature>
<dbReference type="SUPFAM" id="SSF52799">
    <property type="entry name" value="(Phosphotyrosine protein) phosphatases II"/>
    <property type="match status" value="1"/>
</dbReference>